<dbReference type="STRING" id="1666911.HLUCCA11_24315"/>
<protein>
    <submittedName>
        <fullName evidence="3">Uncharacterized protein</fullName>
    </submittedName>
</protein>
<evidence type="ECO:0000313" key="4">
    <source>
        <dbReference type="Proteomes" id="UP000050465"/>
    </source>
</evidence>
<reference evidence="3 4" key="1">
    <citation type="submission" date="2015-09" db="EMBL/GenBank/DDBJ databases">
        <title>Identification and resolution of microdiversity through metagenomic sequencing of parallel consortia.</title>
        <authorList>
            <person name="Nelson W.C."/>
            <person name="Romine M.F."/>
            <person name="Lindemann S.R."/>
        </authorList>
    </citation>
    <scope>NUCLEOTIDE SEQUENCE [LARGE SCALE GENOMIC DNA]</scope>
    <source>
        <strain evidence="3">Ana</strain>
    </source>
</reference>
<comment type="caution">
    <text evidence="3">The sequence shown here is derived from an EMBL/GenBank/DDBJ whole genome shotgun (WGS) entry which is preliminary data.</text>
</comment>
<dbReference type="AlphaFoldDB" id="A0A0P7YLP6"/>
<proteinExistence type="predicted"/>
<gene>
    <name evidence="3" type="ORF">HLUCCA11_24315</name>
</gene>
<feature type="transmembrane region" description="Helical" evidence="2">
    <location>
        <begin position="27"/>
        <end position="48"/>
    </location>
</feature>
<accession>A0A0P7YLP6</accession>
<evidence type="ECO:0000256" key="2">
    <source>
        <dbReference type="SAM" id="Phobius"/>
    </source>
</evidence>
<organism evidence="3 4">
    <name type="scientific">Phormidesmis priestleyi Ana</name>
    <dbReference type="NCBI Taxonomy" id="1666911"/>
    <lineage>
        <taxon>Bacteria</taxon>
        <taxon>Bacillati</taxon>
        <taxon>Cyanobacteriota</taxon>
        <taxon>Cyanophyceae</taxon>
        <taxon>Leptolyngbyales</taxon>
        <taxon>Leptolyngbyaceae</taxon>
        <taxon>Phormidesmis</taxon>
    </lineage>
</organism>
<evidence type="ECO:0000313" key="3">
    <source>
        <dbReference type="EMBL" id="KPQ31183.1"/>
    </source>
</evidence>
<dbReference type="EMBL" id="LJZR01000121">
    <property type="protein sequence ID" value="KPQ31183.1"/>
    <property type="molecule type" value="Genomic_DNA"/>
</dbReference>
<feature type="region of interest" description="Disordered" evidence="1">
    <location>
        <begin position="81"/>
        <end position="101"/>
    </location>
</feature>
<name>A0A0P7YLP6_9CYAN</name>
<sequence>MKKADAFGKAKSIVVNYYSWANSLKGLAKFAAIVLPPLIIFSLITAPFSGNETQDTSSVVIEAPKEELSATPEIATEPKLDLETEPNTDPAIAPEAKEEPMTPGQELLNRLVLNTPGLLARERMGLLDADTVYETMPDICAIVQDPSYPLTESKALMADMAQRHMQADAKQAENMAEGFVKTALEPGVCN</sequence>
<keyword evidence="2" id="KW-1133">Transmembrane helix</keyword>
<evidence type="ECO:0000256" key="1">
    <source>
        <dbReference type="SAM" id="MobiDB-lite"/>
    </source>
</evidence>
<dbReference type="Proteomes" id="UP000050465">
    <property type="component" value="Unassembled WGS sequence"/>
</dbReference>
<keyword evidence="2" id="KW-0472">Membrane</keyword>
<keyword evidence="2" id="KW-0812">Transmembrane</keyword>